<name>A0ABD0JLB5_9CAEN</name>
<dbReference type="PANTHER" id="PTHR24104">
    <property type="entry name" value="E3 UBIQUITIN-PROTEIN LIGASE NHLRC1-RELATED"/>
    <property type="match status" value="1"/>
</dbReference>
<evidence type="ECO:0000256" key="1">
    <source>
        <dbReference type="SAM" id="Coils"/>
    </source>
</evidence>
<dbReference type="SUPFAM" id="SSF63829">
    <property type="entry name" value="Calcium-dependent phosphotriesterase"/>
    <property type="match status" value="1"/>
</dbReference>
<proteinExistence type="predicted"/>
<organism evidence="2 3">
    <name type="scientific">Batillaria attramentaria</name>
    <dbReference type="NCBI Taxonomy" id="370345"/>
    <lineage>
        <taxon>Eukaryota</taxon>
        <taxon>Metazoa</taxon>
        <taxon>Spiralia</taxon>
        <taxon>Lophotrochozoa</taxon>
        <taxon>Mollusca</taxon>
        <taxon>Gastropoda</taxon>
        <taxon>Caenogastropoda</taxon>
        <taxon>Sorbeoconcha</taxon>
        <taxon>Cerithioidea</taxon>
        <taxon>Batillariidae</taxon>
        <taxon>Batillaria</taxon>
    </lineage>
</organism>
<feature type="non-terminal residue" evidence="2">
    <location>
        <position position="1"/>
    </location>
</feature>
<dbReference type="Gene3D" id="2.120.10.30">
    <property type="entry name" value="TolB, C-terminal domain"/>
    <property type="match status" value="1"/>
</dbReference>
<keyword evidence="3" id="KW-1185">Reference proteome</keyword>
<feature type="coiled-coil region" evidence="1">
    <location>
        <begin position="5"/>
        <end position="53"/>
    </location>
</feature>
<dbReference type="InterPro" id="IPR050952">
    <property type="entry name" value="TRIM-NHL_E3_ligases"/>
</dbReference>
<dbReference type="Proteomes" id="UP001519460">
    <property type="component" value="Unassembled WGS sequence"/>
</dbReference>
<dbReference type="GO" id="GO:0008270">
    <property type="term" value="F:zinc ion binding"/>
    <property type="evidence" value="ECO:0007669"/>
    <property type="project" value="UniProtKB-KW"/>
</dbReference>
<evidence type="ECO:0000313" key="2">
    <source>
        <dbReference type="EMBL" id="KAK7475752.1"/>
    </source>
</evidence>
<comment type="caution">
    <text evidence="2">The sequence shown here is derived from an EMBL/GenBank/DDBJ whole genome shotgun (WGS) entry which is preliminary data.</text>
</comment>
<keyword evidence="1" id="KW-0175">Coiled coil</keyword>
<sequence length="500" mass="54543">VISVVDVAKQERGFLAEQARKLRKKEAEFASQINQLEKEVRDAQAHFSTMRSEVKANCERLQHTVTKRREQLTSTIKEQEDRFLSAKASAKSVLEEQKTAMAAHASTVEDLVVSSSDSVLLGMLSKIKERLVELDSQIRRPVEGKDFDLGCVTFDPEMVTRLERAVTMCGRISSKEQRAAAAAVRDCSSLSRACCDLAPSEDKISLGSAIKVPPVEEPKFVSTMSAKTPNDSCEPSISSMTVTGGNILVMTDITNNAVKATSLNKGGNVVSFSFPPFIPCCVAALEGGKVALTLYSCGNFKFKGIRLLEMSAQPTRATVLQTFTTAKPYHGICAGPESSMCPTLIATAGAPFDGSVRREATIDIISRKDGKVLRSVAPELTTQVFHCPCSVCVDGDGFLFVSDAGSNKVWKLVENRETEAPRSTDMLEPRQITTDEDGRIVYAVCDRRVMVRTNDTKWRVLLEGGKMLECGKAQAVCVCRKNLYVAGQKGDGKILKFTVK</sequence>
<evidence type="ECO:0000313" key="3">
    <source>
        <dbReference type="Proteomes" id="UP001519460"/>
    </source>
</evidence>
<gene>
    <name evidence="2" type="ORF">BaRGS_00033024</name>
</gene>
<reference evidence="2 3" key="1">
    <citation type="journal article" date="2023" name="Sci. Data">
        <title>Genome assembly of the Korean intertidal mud-creeper Batillaria attramentaria.</title>
        <authorList>
            <person name="Patra A.K."/>
            <person name="Ho P.T."/>
            <person name="Jun S."/>
            <person name="Lee S.J."/>
            <person name="Kim Y."/>
            <person name="Won Y.J."/>
        </authorList>
    </citation>
    <scope>NUCLEOTIDE SEQUENCE [LARGE SCALE GENOMIC DNA]</scope>
    <source>
        <strain evidence="2">Wonlab-2016</strain>
    </source>
</reference>
<dbReference type="AlphaFoldDB" id="A0ABD0JLB5"/>
<accession>A0ABD0JLB5</accession>
<protein>
    <submittedName>
        <fullName evidence="2">Uncharacterized protein</fullName>
    </submittedName>
</protein>
<dbReference type="PANTHER" id="PTHR24104:SF25">
    <property type="entry name" value="PROTEIN LIN-41"/>
    <property type="match status" value="1"/>
</dbReference>
<dbReference type="EMBL" id="JACVVK020000395">
    <property type="protein sequence ID" value="KAK7475752.1"/>
    <property type="molecule type" value="Genomic_DNA"/>
</dbReference>
<dbReference type="InterPro" id="IPR011042">
    <property type="entry name" value="6-blade_b-propeller_TolB-like"/>
</dbReference>